<dbReference type="EMBL" id="SRYB01000001">
    <property type="protein sequence ID" value="TGY81093.1"/>
    <property type="molecule type" value="Genomic_DNA"/>
</dbReference>
<dbReference type="Proteomes" id="UP000306319">
    <property type="component" value="Unassembled WGS sequence"/>
</dbReference>
<comment type="caution">
    <text evidence="1">The sequence shown here is derived from an EMBL/GenBank/DDBJ whole genome shotgun (WGS) entry which is preliminary data.</text>
</comment>
<reference evidence="1" key="1">
    <citation type="submission" date="2019-04" db="EMBL/GenBank/DDBJ databases">
        <title>Microbes associate with the intestines of laboratory mice.</title>
        <authorList>
            <person name="Navarre W."/>
            <person name="Wong E."/>
            <person name="Huang K."/>
            <person name="Tropini C."/>
            <person name="Ng K."/>
            <person name="Yu B."/>
        </authorList>
    </citation>
    <scope>NUCLEOTIDE SEQUENCE</scope>
    <source>
        <strain evidence="1">NM04_E33</strain>
    </source>
</reference>
<name>A0AC61RL43_9BACT</name>
<organism evidence="1 2">
    <name type="scientific">Lepagella muris</name>
    <dbReference type="NCBI Taxonomy" id="3032870"/>
    <lineage>
        <taxon>Bacteria</taxon>
        <taxon>Pseudomonadati</taxon>
        <taxon>Bacteroidota</taxon>
        <taxon>Bacteroidia</taxon>
        <taxon>Bacteroidales</taxon>
        <taxon>Muribaculaceae</taxon>
        <taxon>Lepagella</taxon>
    </lineage>
</organism>
<gene>
    <name evidence="1" type="ORF">E5331_01545</name>
</gene>
<accession>A0AC61RL43</accession>
<evidence type="ECO:0000313" key="1">
    <source>
        <dbReference type="EMBL" id="TGY81093.1"/>
    </source>
</evidence>
<sequence length="321" mass="38078">MNENKKLNKPLSFAPVIIPTLCRYDHLKKCVESLMKCTWAEETEVYIGLDYPLKESHWEGYKKIEQYLNSLKKTHLFKTLHVVIRSTNLGIGPNGNSENLRDIAFKNHDKLIFTEDDNIFSPSFLVFINEGLEKFRDDSSVFAINGYRHFYDVKFMNNNFYRQNVDFSAWGYGIWRDRYYKLKEASNSKYWRLKAINPLNWFRIYKNGWNRVLGFISLVYKTKVLFDNEKSVYIAINNMDVIMPKESMVRNLGWDGSGEHCKTVDKNLIVSHITQPIYTHTTFDYKGNGKEYYKENKKIYVNQSYGRISFKDLLKNIIQRF</sequence>
<protein>
    <submittedName>
        <fullName evidence="1">Glycosyltransferase family 2 protein</fullName>
    </submittedName>
</protein>
<keyword evidence="2" id="KW-1185">Reference proteome</keyword>
<evidence type="ECO:0000313" key="2">
    <source>
        <dbReference type="Proteomes" id="UP000306319"/>
    </source>
</evidence>
<proteinExistence type="predicted"/>